<dbReference type="InterPro" id="IPR001851">
    <property type="entry name" value="ABC_transp_permease"/>
</dbReference>
<reference evidence="8" key="1">
    <citation type="submission" date="2017-05" db="EMBL/GenBank/DDBJ databases">
        <authorList>
            <person name="Macchi M."/>
            <person name="Festa S."/>
            <person name="Coppotelli B.M."/>
            <person name="Morelli I.S."/>
        </authorList>
    </citation>
    <scope>NUCLEOTIDE SEQUENCE [LARGE SCALE GENOMIC DNA]</scope>
    <source>
        <strain evidence="8">I</strain>
    </source>
</reference>
<dbReference type="EMBL" id="NHON01000005">
    <property type="protein sequence ID" value="OWJ68442.1"/>
    <property type="molecule type" value="Genomic_DNA"/>
</dbReference>
<feature type="transmembrane region" description="Helical" evidence="6">
    <location>
        <begin position="92"/>
        <end position="109"/>
    </location>
</feature>
<feature type="transmembrane region" description="Helical" evidence="6">
    <location>
        <begin position="198"/>
        <end position="216"/>
    </location>
</feature>
<feature type="transmembrane region" description="Helical" evidence="6">
    <location>
        <begin position="67"/>
        <end position="85"/>
    </location>
</feature>
<evidence type="ECO:0000256" key="5">
    <source>
        <dbReference type="ARBA" id="ARBA00023136"/>
    </source>
</evidence>
<protein>
    <submittedName>
        <fullName evidence="7">Sugar ABC transporter permease</fullName>
    </submittedName>
</protein>
<keyword evidence="3 6" id="KW-0812">Transmembrane</keyword>
<feature type="transmembrane region" description="Helical" evidence="6">
    <location>
        <begin position="115"/>
        <end position="138"/>
    </location>
</feature>
<dbReference type="Proteomes" id="UP000196655">
    <property type="component" value="Unassembled WGS sequence"/>
</dbReference>
<comment type="caution">
    <text evidence="7">The sequence shown here is derived from an EMBL/GenBank/DDBJ whole genome shotgun (WGS) entry which is preliminary data.</text>
</comment>
<evidence type="ECO:0000256" key="6">
    <source>
        <dbReference type="SAM" id="Phobius"/>
    </source>
</evidence>
<dbReference type="GO" id="GO:0005886">
    <property type="term" value="C:plasma membrane"/>
    <property type="evidence" value="ECO:0007669"/>
    <property type="project" value="UniProtKB-SubCell"/>
</dbReference>
<keyword evidence="4 6" id="KW-1133">Transmembrane helix</keyword>
<evidence type="ECO:0000313" key="7">
    <source>
        <dbReference type="EMBL" id="OWJ68442.1"/>
    </source>
</evidence>
<evidence type="ECO:0000256" key="4">
    <source>
        <dbReference type="ARBA" id="ARBA00022989"/>
    </source>
</evidence>
<sequence length="364" mass="38488">MSLRIEPRREPSRAMVWLTPLIAIALTIASGYLLFLALGLDPAETLYQFLIAPIETFYGWTELGVKAAPLILIATGLAIGFRANVWNIGAEGQLVMGAIAAAAVALGFWGEEGWWILPAMCVAGVLGGMAYAAIPAFLKTRFDVSEILTSLMLTYVASLVLGILVFGPWKDPDGYNFPQTRMFTDAAVLPILVEGTRLHLGVLVAGLIAVGAWFLMGRTVFGFQIQVVGQAPAAARFAGFSRKRVTWFALLLSGGLAGLAGTFEAAGPIGQLIPQLTPGYGFTGIIVAFLGRLHPIGIVVAGLVMALSYIGGENAQVSAGLPTAATGVFQGMLLFYLLAADMLVRYRLRWASAQAAAPKPATVS</sequence>
<dbReference type="OrthoDB" id="9809785at2"/>
<dbReference type="CDD" id="cd06580">
    <property type="entry name" value="TM_PBP1_transp_TpRbsC_like"/>
    <property type="match status" value="1"/>
</dbReference>
<dbReference type="GO" id="GO:0022857">
    <property type="term" value="F:transmembrane transporter activity"/>
    <property type="evidence" value="ECO:0007669"/>
    <property type="project" value="InterPro"/>
</dbReference>
<feature type="transmembrane region" description="Helical" evidence="6">
    <location>
        <begin position="245"/>
        <end position="263"/>
    </location>
</feature>
<evidence type="ECO:0000313" key="8">
    <source>
        <dbReference type="Proteomes" id="UP000196655"/>
    </source>
</evidence>
<dbReference type="PANTHER" id="PTHR47089:SF1">
    <property type="entry name" value="GUANOSINE ABC TRANSPORTER PERMEASE PROTEIN NUPP"/>
    <property type="match status" value="1"/>
</dbReference>
<feature type="transmembrane region" description="Helical" evidence="6">
    <location>
        <begin position="150"/>
        <end position="169"/>
    </location>
</feature>
<gene>
    <name evidence="7" type="ORF">BWR60_04770</name>
</gene>
<dbReference type="STRING" id="1122125.GCA_000423185_03892"/>
<feature type="transmembrane region" description="Helical" evidence="6">
    <location>
        <begin position="324"/>
        <end position="344"/>
    </location>
</feature>
<keyword evidence="2" id="KW-1003">Cell membrane</keyword>
<evidence type="ECO:0000256" key="1">
    <source>
        <dbReference type="ARBA" id="ARBA00004651"/>
    </source>
</evidence>
<name>A0A211ZT27_9PROT</name>
<accession>A0A211ZT27</accession>
<organism evidence="7 8">
    <name type="scientific">Inquilinus limosus</name>
    <dbReference type="NCBI Taxonomy" id="171674"/>
    <lineage>
        <taxon>Bacteria</taxon>
        <taxon>Pseudomonadati</taxon>
        <taxon>Pseudomonadota</taxon>
        <taxon>Alphaproteobacteria</taxon>
        <taxon>Rhodospirillales</taxon>
        <taxon>Rhodospirillaceae</taxon>
        <taxon>Inquilinus</taxon>
    </lineage>
</organism>
<keyword evidence="5 6" id="KW-0472">Membrane</keyword>
<keyword evidence="8" id="KW-1185">Reference proteome</keyword>
<evidence type="ECO:0000256" key="2">
    <source>
        <dbReference type="ARBA" id="ARBA00022475"/>
    </source>
</evidence>
<feature type="transmembrane region" description="Helical" evidence="6">
    <location>
        <begin position="21"/>
        <end position="40"/>
    </location>
</feature>
<comment type="subcellular location">
    <subcellularLocation>
        <location evidence="1">Cell membrane</location>
        <topology evidence="1">Multi-pass membrane protein</topology>
    </subcellularLocation>
</comment>
<dbReference type="AlphaFoldDB" id="A0A211ZT27"/>
<evidence type="ECO:0000256" key="3">
    <source>
        <dbReference type="ARBA" id="ARBA00022692"/>
    </source>
</evidence>
<dbReference type="RefSeq" id="WP_088149859.1">
    <property type="nucleotide sequence ID" value="NZ_NHON01000005.1"/>
</dbReference>
<dbReference type="PANTHER" id="PTHR47089">
    <property type="entry name" value="ABC TRANSPORTER, PERMEASE PROTEIN"/>
    <property type="match status" value="1"/>
</dbReference>
<proteinExistence type="predicted"/>
<dbReference type="Pfam" id="PF02653">
    <property type="entry name" value="BPD_transp_2"/>
    <property type="match status" value="1"/>
</dbReference>